<evidence type="ECO:0000313" key="4">
    <source>
        <dbReference type="EMBL" id="CAI8015940.1"/>
    </source>
</evidence>
<gene>
    <name evidence="4" type="ORF">GBAR_LOCUS9844</name>
</gene>
<evidence type="ECO:0000259" key="3">
    <source>
        <dbReference type="PROSITE" id="PS50835"/>
    </source>
</evidence>
<dbReference type="SUPFAM" id="SSF48726">
    <property type="entry name" value="Immunoglobulin"/>
    <property type="match status" value="1"/>
</dbReference>
<dbReference type="InterPro" id="IPR013783">
    <property type="entry name" value="Ig-like_fold"/>
</dbReference>
<evidence type="ECO:0000256" key="1">
    <source>
        <dbReference type="SAM" id="MobiDB-lite"/>
    </source>
</evidence>
<dbReference type="InterPro" id="IPR007110">
    <property type="entry name" value="Ig-like_dom"/>
</dbReference>
<keyword evidence="2" id="KW-0812">Transmembrane</keyword>
<proteinExistence type="predicted"/>
<comment type="caution">
    <text evidence="4">The sequence shown here is derived from an EMBL/GenBank/DDBJ whole genome shotgun (WGS) entry which is preliminary data.</text>
</comment>
<accession>A0AA35WIT5</accession>
<dbReference type="EMBL" id="CASHTH010001481">
    <property type="protein sequence ID" value="CAI8015940.1"/>
    <property type="molecule type" value="Genomic_DNA"/>
</dbReference>
<feature type="transmembrane region" description="Helical" evidence="2">
    <location>
        <begin position="358"/>
        <end position="383"/>
    </location>
</feature>
<dbReference type="PROSITE" id="PS50835">
    <property type="entry name" value="IG_LIKE"/>
    <property type="match status" value="1"/>
</dbReference>
<name>A0AA35WIT5_GEOBA</name>
<dbReference type="Proteomes" id="UP001174909">
    <property type="component" value="Unassembled WGS sequence"/>
</dbReference>
<dbReference type="Gene3D" id="2.60.40.10">
    <property type="entry name" value="Immunoglobulins"/>
    <property type="match status" value="1"/>
</dbReference>
<evidence type="ECO:0000256" key="2">
    <source>
        <dbReference type="SAM" id="Phobius"/>
    </source>
</evidence>
<feature type="non-terminal residue" evidence="4">
    <location>
        <position position="1"/>
    </location>
</feature>
<keyword evidence="5" id="KW-1185">Reference proteome</keyword>
<dbReference type="AlphaFoldDB" id="A0AA35WIT5"/>
<evidence type="ECO:0000313" key="5">
    <source>
        <dbReference type="Proteomes" id="UP001174909"/>
    </source>
</evidence>
<reference evidence="4" key="1">
    <citation type="submission" date="2023-03" db="EMBL/GenBank/DDBJ databases">
        <authorList>
            <person name="Steffen K."/>
            <person name="Cardenas P."/>
        </authorList>
    </citation>
    <scope>NUCLEOTIDE SEQUENCE</scope>
</reference>
<protein>
    <recommendedName>
        <fullName evidence="3">Ig-like domain-containing protein</fullName>
    </recommendedName>
</protein>
<feature type="region of interest" description="Disordered" evidence="1">
    <location>
        <begin position="328"/>
        <end position="352"/>
    </location>
</feature>
<dbReference type="InterPro" id="IPR036179">
    <property type="entry name" value="Ig-like_dom_sf"/>
</dbReference>
<sequence>RGVASSASAVYLASRVCSGVNSSAEEPVLATVLPVYCTPATEKSPQSMQLSAMRLQLRLLLWTVLLLPALLGRCCAEVDCEKRSSYTNCVSEIDGLESNGVTLSCSDSGSEVIYVPMGSEETLVCQILRDVEVDFSGGWNFYPSNGSAMVSNVQANHSRISAETDRLTITNIQPEDEGLYACVAMEGNNDQRTVIAGCIIVHGTARSYDDSTEDIIALSGEDVILPTAVVFENAGHCGVNPEYTQARLRYEPKQNVLFHCMETSCLEDSATHSYNFSALGNVTLHPPVNPGPYFMALIQMCPSPVLRMTYNVIVGSAIQTSRLASKLGSNSSVRSQTSVPSPSKGPTAPRPGESNDGIVIGVVVVAVVVIIGTAFAVLFLYIFCKHHPQTFARFIPNKEPVYEDPNRMTNGVELGDQVQLQREESLYSGQFPPSIIGGDKNGMGPYEIDIHLNEKPTDELGSI</sequence>
<feature type="domain" description="Ig-like" evidence="3">
    <location>
        <begin position="118"/>
        <end position="195"/>
    </location>
</feature>
<keyword evidence="2" id="KW-0472">Membrane</keyword>
<organism evidence="4 5">
    <name type="scientific">Geodia barretti</name>
    <name type="common">Barrett's horny sponge</name>
    <dbReference type="NCBI Taxonomy" id="519541"/>
    <lineage>
        <taxon>Eukaryota</taxon>
        <taxon>Metazoa</taxon>
        <taxon>Porifera</taxon>
        <taxon>Demospongiae</taxon>
        <taxon>Heteroscleromorpha</taxon>
        <taxon>Tetractinellida</taxon>
        <taxon>Astrophorina</taxon>
        <taxon>Geodiidae</taxon>
        <taxon>Geodia</taxon>
    </lineage>
</organism>
<feature type="compositionally biased region" description="Polar residues" evidence="1">
    <location>
        <begin position="328"/>
        <end position="341"/>
    </location>
</feature>
<keyword evidence="2" id="KW-1133">Transmembrane helix</keyword>